<keyword evidence="8" id="KW-1185">Reference proteome</keyword>
<accession>A0A840I9D9</accession>
<evidence type="ECO:0000313" key="8">
    <source>
        <dbReference type="Proteomes" id="UP000585272"/>
    </source>
</evidence>
<dbReference type="GO" id="GO:0051287">
    <property type="term" value="F:NAD binding"/>
    <property type="evidence" value="ECO:0007669"/>
    <property type="project" value="InterPro"/>
</dbReference>
<dbReference type="GO" id="GO:0016616">
    <property type="term" value="F:oxidoreductase activity, acting on the CH-OH group of donors, NAD or NADP as acceptor"/>
    <property type="evidence" value="ECO:0007669"/>
    <property type="project" value="InterPro"/>
</dbReference>
<dbReference type="InterPro" id="IPR036291">
    <property type="entry name" value="NAD(P)-bd_dom_sf"/>
</dbReference>
<dbReference type="PANTHER" id="PTHR43761">
    <property type="entry name" value="D-ISOMER SPECIFIC 2-HYDROXYACID DEHYDROGENASE FAMILY PROTEIN (AFU_ORTHOLOGUE AFUA_1G13630)"/>
    <property type="match status" value="1"/>
</dbReference>
<dbReference type="SUPFAM" id="SSF51735">
    <property type="entry name" value="NAD(P)-binding Rossmann-fold domains"/>
    <property type="match status" value="1"/>
</dbReference>
<gene>
    <name evidence="7" type="ORF">BDZ31_000508</name>
</gene>
<dbReference type="PROSITE" id="PS00671">
    <property type="entry name" value="D_2_HYDROXYACID_DH_3"/>
    <property type="match status" value="1"/>
</dbReference>
<evidence type="ECO:0000259" key="6">
    <source>
        <dbReference type="Pfam" id="PF02826"/>
    </source>
</evidence>
<reference evidence="7 8" key="1">
    <citation type="submission" date="2020-08" db="EMBL/GenBank/DDBJ databases">
        <title>Genomic Encyclopedia of Archaeal and Bacterial Type Strains, Phase II (KMG-II): from individual species to whole genera.</title>
        <authorList>
            <person name="Goeker M."/>
        </authorList>
    </citation>
    <scope>NUCLEOTIDE SEQUENCE [LARGE SCALE GENOMIC DNA]</scope>
    <source>
        <strain evidence="7 8">DSM 23288</strain>
    </source>
</reference>
<evidence type="ECO:0000256" key="2">
    <source>
        <dbReference type="ARBA" id="ARBA00023002"/>
    </source>
</evidence>
<feature type="domain" description="D-isomer specific 2-hydroxyacid dehydrogenase catalytic" evidence="5">
    <location>
        <begin position="19"/>
        <end position="319"/>
    </location>
</feature>
<dbReference type="AlphaFoldDB" id="A0A840I9D9"/>
<name>A0A840I9D9_9ACTN</name>
<evidence type="ECO:0000259" key="5">
    <source>
        <dbReference type="Pfam" id="PF00389"/>
    </source>
</evidence>
<dbReference type="InterPro" id="IPR050418">
    <property type="entry name" value="D-iso_2-hydroxyacid_DH_PdxB"/>
</dbReference>
<dbReference type="Gene3D" id="3.40.50.720">
    <property type="entry name" value="NAD(P)-binding Rossmann-like Domain"/>
    <property type="match status" value="2"/>
</dbReference>
<dbReference type="InterPro" id="IPR043322">
    <property type="entry name" value="CtBP"/>
</dbReference>
<evidence type="ECO:0000313" key="7">
    <source>
        <dbReference type="EMBL" id="MBB4660935.1"/>
    </source>
</evidence>
<comment type="caution">
    <text evidence="7">The sequence shown here is derived from an EMBL/GenBank/DDBJ whole genome shotgun (WGS) entry which is preliminary data.</text>
</comment>
<dbReference type="PANTHER" id="PTHR43761:SF1">
    <property type="entry name" value="D-ISOMER SPECIFIC 2-HYDROXYACID DEHYDROGENASE CATALYTIC DOMAIN-CONTAINING PROTEIN-RELATED"/>
    <property type="match status" value="1"/>
</dbReference>
<comment type="similarity">
    <text evidence="1 4">Belongs to the D-isomer specific 2-hydroxyacid dehydrogenase family.</text>
</comment>
<keyword evidence="2 4" id="KW-0560">Oxidoreductase</keyword>
<dbReference type="SUPFAM" id="SSF52283">
    <property type="entry name" value="Formate/glycerate dehydrogenase catalytic domain-like"/>
    <property type="match status" value="1"/>
</dbReference>
<evidence type="ECO:0000256" key="4">
    <source>
        <dbReference type="RuleBase" id="RU003719"/>
    </source>
</evidence>
<dbReference type="Pfam" id="PF02826">
    <property type="entry name" value="2-Hacid_dh_C"/>
    <property type="match status" value="1"/>
</dbReference>
<dbReference type="InterPro" id="IPR006139">
    <property type="entry name" value="D-isomer_2_OHA_DH_cat_dom"/>
</dbReference>
<dbReference type="Pfam" id="PF00389">
    <property type="entry name" value="2-Hacid_dh"/>
    <property type="match status" value="1"/>
</dbReference>
<evidence type="ECO:0000256" key="1">
    <source>
        <dbReference type="ARBA" id="ARBA00005854"/>
    </source>
</evidence>
<sequence length="332" mass="33878">MTEPLVVVTDIDLPSDGGAADLLRAAGCRVEVAACTTADEVAAAAAGATALIVQWANVDAAALDALPEVRFISRLGIGYDMIDVDAATARGVAVANTPDYCVEEVATHTVAMALSLLRALPGLEAGMRAGRWAPTADGSGAVRPSETTVAIVGFGRIGSSAALALRAAGFRVLVSDPFVSAERIAAAGLEAAPLDEALAQADLVSLHTPLTAETRHLLDGERLATMKPGVRIVNTCRGGLIDEQALIAALAGGQVGGAALDVYEDEPLPADSGLRHAPNLMLTPHAAWFSPAALAELPRRAAENVVAFLANHPVPSIVNPAYVASAGARQPV</sequence>
<organism evidence="7 8">
    <name type="scientific">Conexibacter arvalis</name>
    <dbReference type="NCBI Taxonomy" id="912552"/>
    <lineage>
        <taxon>Bacteria</taxon>
        <taxon>Bacillati</taxon>
        <taxon>Actinomycetota</taxon>
        <taxon>Thermoleophilia</taxon>
        <taxon>Solirubrobacterales</taxon>
        <taxon>Conexibacteraceae</taxon>
        <taxon>Conexibacter</taxon>
    </lineage>
</organism>
<dbReference type="RefSeq" id="WP_183338666.1">
    <property type="nucleotide sequence ID" value="NZ_JACHNU010000001.1"/>
</dbReference>
<keyword evidence="3" id="KW-0520">NAD</keyword>
<dbReference type="EMBL" id="JACHNU010000001">
    <property type="protein sequence ID" value="MBB4660935.1"/>
    <property type="molecule type" value="Genomic_DNA"/>
</dbReference>
<dbReference type="CDD" id="cd05299">
    <property type="entry name" value="CtBP_dh"/>
    <property type="match status" value="1"/>
</dbReference>
<dbReference type="GO" id="GO:0003714">
    <property type="term" value="F:transcription corepressor activity"/>
    <property type="evidence" value="ECO:0007669"/>
    <property type="project" value="InterPro"/>
</dbReference>
<proteinExistence type="inferred from homology"/>
<dbReference type="InterPro" id="IPR006140">
    <property type="entry name" value="D-isomer_DH_NAD-bd"/>
</dbReference>
<evidence type="ECO:0000256" key="3">
    <source>
        <dbReference type="ARBA" id="ARBA00023027"/>
    </source>
</evidence>
<protein>
    <submittedName>
        <fullName evidence="7">Phosphoglycerate dehydrogenase-like enzyme</fullName>
    </submittedName>
</protein>
<dbReference type="InterPro" id="IPR029753">
    <property type="entry name" value="D-isomer_DH_CS"/>
</dbReference>
<dbReference type="Proteomes" id="UP000585272">
    <property type="component" value="Unassembled WGS sequence"/>
</dbReference>
<feature type="domain" description="D-isomer specific 2-hydroxyacid dehydrogenase NAD-binding" evidence="6">
    <location>
        <begin position="110"/>
        <end position="287"/>
    </location>
</feature>